<organism evidence="1 2">
    <name type="scientific">Streptomyces albus</name>
    <dbReference type="NCBI Taxonomy" id="1888"/>
    <lineage>
        <taxon>Bacteria</taxon>
        <taxon>Bacillati</taxon>
        <taxon>Actinomycetota</taxon>
        <taxon>Actinomycetes</taxon>
        <taxon>Kitasatosporales</taxon>
        <taxon>Streptomycetaceae</taxon>
        <taxon>Streptomyces</taxon>
    </lineage>
</organism>
<dbReference type="RefSeq" id="WP_135567426.1">
    <property type="nucleotide sequence ID" value="NZ_CP103061.1"/>
</dbReference>
<evidence type="ECO:0000313" key="1">
    <source>
        <dbReference type="EMBL" id="TGG78416.1"/>
    </source>
</evidence>
<dbReference type="Gene3D" id="3.40.1000.10">
    <property type="entry name" value="Mog1/PsbP, alpha/beta/alpha sandwich"/>
    <property type="match status" value="1"/>
</dbReference>
<dbReference type="GeneID" id="75186131"/>
<dbReference type="Proteomes" id="UP000298111">
    <property type="component" value="Unassembled WGS sequence"/>
</dbReference>
<evidence type="ECO:0008006" key="3">
    <source>
        <dbReference type="Google" id="ProtNLM"/>
    </source>
</evidence>
<dbReference type="AlphaFoldDB" id="A0A8H1L8I8"/>
<dbReference type="EMBL" id="RCIY01000087">
    <property type="protein sequence ID" value="TGG78416.1"/>
    <property type="molecule type" value="Genomic_DNA"/>
</dbReference>
<name>A0A8H1L8I8_9ACTN</name>
<gene>
    <name evidence="1" type="ORF">D8771_24715</name>
</gene>
<evidence type="ECO:0000313" key="2">
    <source>
        <dbReference type="Proteomes" id="UP000298111"/>
    </source>
</evidence>
<accession>A0A8H1L8I8</accession>
<comment type="caution">
    <text evidence="1">The sequence shown here is derived from an EMBL/GenBank/DDBJ whole genome shotgun (WGS) entry which is preliminary data.</text>
</comment>
<protein>
    <recommendedName>
        <fullName evidence="3">DUF1795 domain-containing protein</fullName>
    </recommendedName>
</protein>
<sequence length="167" mass="18068">MPSTLPVPIEFVLPDGWRPAAPDKVEELDVAFVALHPEGDASFTPNITIDGEYRPDTASLAAIADESVERMHHFAETVTVTARKEVGSGRAPGLMQELAFSAAPGGVRCDLVQTQVYLSMLDTEDERKRVVVRLALTATVHQYAPLSADFQDLVRTVRPDTPAASPS</sequence>
<proteinExistence type="predicted"/>
<reference evidence="1 2" key="1">
    <citation type="submission" date="2018-10" db="EMBL/GenBank/DDBJ databases">
        <title>Isolation of pseudouridimycin from Streptomyces albus DSM 40763.</title>
        <authorList>
            <person name="Rosenqvist P."/>
            <person name="Metsae-Ketelae M."/>
            <person name="Virta P."/>
        </authorList>
    </citation>
    <scope>NUCLEOTIDE SEQUENCE [LARGE SCALE GENOMIC DNA]</scope>
    <source>
        <strain evidence="1 2">DSM 40763</strain>
    </source>
</reference>